<proteinExistence type="predicted"/>
<protein>
    <submittedName>
        <fullName evidence="1">Uncharacterized protein</fullName>
    </submittedName>
</protein>
<evidence type="ECO:0000313" key="1">
    <source>
        <dbReference type="EMBL" id="DAF84928.1"/>
    </source>
</evidence>
<sequence length="131" mass="14053">MKLSDIQGDRVFDVIADIIDPIANIAEDEKASAMFQREKLPEGMTGKQFAMQRARKALPALLKGHKADIIAILAAIEGVSADAYKGALNLVKLTRDTVELLTDDAFTALFLSAQSENSSGSAQENTGEADE</sequence>
<organism evidence="1">
    <name type="scientific">Siphoviridae sp. ctW4q29</name>
    <dbReference type="NCBI Taxonomy" id="2825535"/>
    <lineage>
        <taxon>Viruses</taxon>
        <taxon>Duplodnaviria</taxon>
        <taxon>Heunggongvirae</taxon>
        <taxon>Uroviricota</taxon>
        <taxon>Caudoviricetes</taxon>
    </lineage>
</organism>
<reference evidence="1" key="1">
    <citation type="journal article" date="2021" name="Proc. Natl. Acad. Sci. U.S.A.">
        <title>A Catalog of Tens of Thousands of Viruses from Human Metagenomes Reveals Hidden Associations with Chronic Diseases.</title>
        <authorList>
            <person name="Tisza M.J."/>
            <person name="Buck C.B."/>
        </authorList>
    </citation>
    <scope>NUCLEOTIDE SEQUENCE</scope>
    <source>
        <strain evidence="1">CtW4q29</strain>
    </source>
</reference>
<name>A0A8S5TRX1_9CAUD</name>
<accession>A0A8S5TRX1</accession>
<dbReference type="EMBL" id="BK015913">
    <property type="protein sequence ID" value="DAF84928.1"/>
    <property type="molecule type" value="Genomic_DNA"/>
</dbReference>